<protein>
    <recommendedName>
        <fullName evidence="8">Regulator of SigK</fullName>
    </recommendedName>
    <alternativeName>
        <fullName evidence="7">Sigma-K anti-sigma factor RskA</fullName>
    </alternativeName>
</protein>
<dbReference type="Gene3D" id="1.10.10.1320">
    <property type="entry name" value="Anti-sigma factor, zinc-finger domain"/>
    <property type="match status" value="1"/>
</dbReference>
<evidence type="ECO:0000256" key="5">
    <source>
        <dbReference type="ARBA" id="ARBA00022989"/>
    </source>
</evidence>
<feature type="domain" description="Anti-sigma K factor RskA C-terminal" evidence="9">
    <location>
        <begin position="94"/>
        <end position="214"/>
    </location>
</feature>
<reference evidence="10 11" key="1">
    <citation type="submission" date="2024-01" db="EMBL/GenBank/DDBJ databases">
        <title>Multi-omics insights into the function and evolution of sodium benzoate biodegradation pathways in Benzoatithermus flavus gen. nov., sp. nov. from hot spring.</title>
        <authorList>
            <person name="Hu C.-J."/>
            <person name="Li W.-J."/>
        </authorList>
    </citation>
    <scope>NUCLEOTIDE SEQUENCE [LARGE SCALE GENOMIC DNA]</scope>
    <source>
        <strain evidence="10 11">SYSU G07066</strain>
    </source>
</reference>
<dbReference type="InterPro" id="IPR041916">
    <property type="entry name" value="Anti_sigma_zinc_sf"/>
</dbReference>
<dbReference type="RefSeq" id="WP_418158109.1">
    <property type="nucleotide sequence ID" value="NZ_JBBLZC010000002.1"/>
</dbReference>
<organism evidence="10 11">
    <name type="scientific">Benzoatithermus flavus</name>
    <dbReference type="NCBI Taxonomy" id="3108223"/>
    <lineage>
        <taxon>Bacteria</taxon>
        <taxon>Pseudomonadati</taxon>
        <taxon>Pseudomonadota</taxon>
        <taxon>Alphaproteobacteria</taxon>
        <taxon>Geminicoccales</taxon>
        <taxon>Geminicoccaceae</taxon>
        <taxon>Benzoatithermus</taxon>
    </lineage>
</organism>
<dbReference type="Proteomes" id="UP001375743">
    <property type="component" value="Unassembled WGS sequence"/>
</dbReference>
<sequence>MAGAEDLDALAGEYVLGVLSHDEHLAVQRHLLDDPELARRVAEWEARLAPLADDLPPVMPRPELWWRLRRTIAGRRRPPEPRWWQRLGFWRGWAVAATGAAAGLAALLLLTPPTPGLVAVLTDPQGRPAWVVRVSAEGRGYLAQALDIATPAQRVPELWLLAPGRAPVSLGVLEQAGPSRHALTRPMQLQPGATLAVSLEPPGGSPTGQPTGPVVSTGVLVRDPT</sequence>
<comment type="subcellular location">
    <subcellularLocation>
        <location evidence="2">Cell membrane</location>
    </subcellularLocation>
    <subcellularLocation>
        <location evidence="1">Membrane</location>
        <topology evidence="1">Single-pass membrane protein</topology>
    </subcellularLocation>
</comment>
<dbReference type="InterPro" id="IPR051474">
    <property type="entry name" value="Anti-sigma-K/W_factor"/>
</dbReference>
<evidence type="ECO:0000256" key="1">
    <source>
        <dbReference type="ARBA" id="ARBA00004167"/>
    </source>
</evidence>
<dbReference type="EMBL" id="JBBLZC010000002">
    <property type="protein sequence ID" value="MEK0082261.1"/>
    <property type="molecule type" value="Genomic_DNA"/>
</dbReference>
<dbReference type="InterPro" id="IPR018764">
    <property type="entry name" value="RskA_C"/>
</dbReference>
<evidence type="ECO:0000256" key="3">
    <source>
        <dbReference type="ARBA" id="ARBA00022475"/>
    </source>
</evidence>
<keyword evidence="3" id="KW-1003">Cell membrane</keyword>
<dbReference type="PANTHER" id="PTHR37461:SF1">
    <property type="entry name" value="ANTI-SIGMA-K FACTOR RSKA"/>
    <property type="match status" value="1"/>
</dbReference>
<keyword evidence="11" id="KW-1185">Reference proteome</keyword>
<evidence type="ECO:0000256" key="8">
    <source>
        <dbReference type="ARBA" id="ARBA00030803"/>
    </source>
</evidence>
<keyword evidence="6" id="KW-0472">Membrane</keyword>
<evidence type="ECO:0000256" key="6">
    <source>
        <dbReference type="ARBA" id="ARBA00023136"/>
    </source>
</evidence>
<keyword evidence="5" id="KW-1133">Transmembrane helix</keyword>
<evidence type="ECO:0000256" key="4">
    <source>
        <dbReference type="ARBA" id="ARBA00022692"/>
    </source>
</evidence>
<evidence type="ECO:0000313" key="10">
    <source>
        <dbReference type="EMBL" id="MEK0082261.1"/>
    </source>
</evidence>
<evidence type="ECO:0000259" key="9">
    <source>
        <dbReference type="Pfam" id="PF10099"/>
    </source>
</evidence>
<accession>A0ABU8XN33</accession>
<dbReference type="PANTHER" id="PTHR37461">
    <property type="entry name" value="ANTI-SIGMA-K FACTOR RSKA"/>
    <property type="match status" value="1"/>
</dbReference>
<keyword evidence="4" id="KW-0812">Transmembrane</keyword>
<name>A0ABU8XN33_9PROT</name>
<gene>
    <name evidence="10" type="ORF">U1T56_03795</name>
</gene>
<evidence type="ECO:0000313" key="11">
    <source>
        <dbReference type="Proteomes" id="UP001375743"/>
    </source>
</evidence>
<dbReference type="Pfam" id="PF10099">
    <property type="entry name" value="RskA_C"/>
    <property type="match status" value="1"/>
</dbReference>
<evidence type="ECO:0000256" key="2">
    <source>
        <dbReference type="ARBA" id="ARBA00004236"/>
    </source>
</evidence>
<comment type="caution">
    <text evidence="10">The sequence shown here is derived from an EMBL/GenBank/DDBJ whole genome shotgun (WGS) entry which is preliminary data.</text>
</comment>
<proteinExistence type="predicted"/>
<evidence type="ECO:0000256" key="7">
    <source>
        <dbReference type="ARBA" id="ARBA00029829"/>
    </source>
</evidence>